<dbReference type="Proteomes" id="UP000577362">
    <property type="component" value="Unassembled WGS sequence"/>
</dbReference>
<sequence>MKAFFATACAVLLSACSGPPPITAGADPADPGARVPPLRYVPVTAGTADYQPVAPRAWSRSNESVAPRGRSE</sequence>
<protein>
    <submittedName>
        <fullName evidence="2">Uncharacterized protein</fullName>
    </submittedName>
</protein>
<gene>
    <name evidence="2" type="ORF">GGR16_001413</name>
</gene>
<organism evidence="2 3">
    <name type="scientific">Chelatococcus caeni</name>
    <dbReference type="NCBI Taxonomy" id="1348468"/>
    <lineage>
        <taxon>Bacteria</taxon>
        <taxon>Pseudomonadati</taxon>
        <taxon>Pseudomonadota</taxon>
        <taxon>Alphaproteobacteria</taxon>
        <taxon>Hyphomicrobiales</taxon>
        <taxon>Chelatococcaceae</taxon>
        <taxon>Chelatococcus</taxon>
    </lineage>
</organism>
<comment type="caution">
    <text evidence="2">The sequence shown here is derived from an EMBL/GenBank/DDBJ whole genome shotgun (WGS) entry which is preliminary data.</text>
</comment>
<evidence type="ECO:0000313" key="3">
    <source>
        <dbReference type="Proteomes" id="UP000577362"/>
    </source>
</evidence>
<feature type="signal peptide" evidence="1">
    <location>
        <begin position="1"/>
        <end position="24"/>
    </location>
</feature>
<keyword evidence="1" id="KW-0732">Signal</keyword>
<name>A0A840C1T4_9HYPH</name>
<keyword evidence="3" id="KW-1185">Reference proteome</keyword>
<dbReference type="PROSITE" id="PS51257">
    <property type="entry name" value="PROKAR_LIPOPROTEIN"/>
    <property type="match status" value="1"/>
</dbReference>
<accession>A0A840C1T4</accession>
<feature type="chain" id="PRO_5032419646" evidence="1">
    <location>
        <begin position="25"/>
        <end position="72"/>
    </location>
</feature>
<evidence type="ECO:0000256" key="1">
    <source>
        <dbReference type="SAM" id="SignalP"/>
    </source>
</evidence>
<dbReference type="AlphaFoldDB" id="A0A840C1T4"/>
<evidence type="ECO:0000313" key="2">
    <source>
        <dbReference type="EMBL" id="MBB4016407.1"/>
    </source>
</evidence>
<dbReference type="RefSeq" id="WP_072249431.1">
    <property type="nucleotide sequence ID" value="NZ_JACIEN010000001.1"/>
</dbReference>
<dbReference type="EMBL" id="JACIEN010000001">
    <property type="protein sequence ID" value="MBB4016407.1"/>
    <property type="molecule type" value="Genomic_DNA"/>
</dbReference>
<proteinExistence type="predicted"/>
<reference evidence="2 3" key="1">
    <citation type="submission" date="2020-08" db="EMBL/GenBank/DDBJ databases">
        <title>Genomic Encyclopedia of Type Strains, Phase IV (KMG-IV): sequencing the most valuable type-strain genomes for metagenomic binning, comparative biology and taxonomic classification.</title>
        <authorList>
            <person name="Goeker M."/>
        </authorList>
    </citation>
    <scope>NUCLEOTIDE SEQUENCE [LARGE SCALE GENOMIC DNA]</scope>
    <source>
        <strain evidence="2 3">DSM 103737</strain>
    </source>
</reference>